<evidence type="ECO:0000313" key="4">
    <source>
        <dbReference type="Proteomes" id="UP000029857"/>
    </source>
</evidence>
<dbReference type="RefSeq" id="WP_004088124.1">
    <property type="nucleotide sequence ID" value="NZ_CABKOK010000004.1"/>
</dbReference>
<dbReference type="Proteomes" id="UP000029870">
    <property type="component" value="Unassembled WGS sequence"/>
</dbReference>
<dbReference type="STRING" id="37372.XJ32_02190"/>
<reference evidence="1 6" key="2">
    <citation type="submission" date="2017-02" db="EMBL/GenBank/DDBJ databases">
        <title>Whole genome sequencing of Helicobacter bilis strain AAQJH.</title>
        <authorList>
            <person name="Conlan S."/>
            <person name="Thomas P.J."/>
            <person name="Mullikin J."/>
            <person name="Palmore T.N."/>
            <person name="Frank K.M."/>
            <person name="Segre J.A."/>
        </authorList>
    </citation>
    <scope>NUCLEOTIDE SEQUENCE [LARGE SCALE GENOMIC DNA]</scope>
    <source>
        <strain evidence="1 6">AAQJH</strain>
    </source>
</reference>
<protein>
    <submittedName>
        <fullName evidence="3">DUF4006 family protein</fullName>
    </submittedName>
</protein>
<dbReference type="GeneID" id="60657218"/>
<dbReference type="EMBL" id="JRPH02000006">
    <property type="protein sequence ID" value="TLE05643.1"/>
    <property type="molecule type" value="Genomic_DNA"/>
</dbReference>
<dbReference type="EMBL" id="CP019645">
    <property type="protein sequence ID" value="AQQ59113.1"/>
    <property type="molecule type" value="Genomic_DNA"/>
</dbReference>
<dbReference type="EMBL" id="JRPJ02000022">
    <property type="protein sequence ID" value="TLE10051.1"/>
    <property type="molecule type" value="Genomic_DNA"/>
</dbReference>
<dbReference type="Proteomes" id="UP000029857">
    <property type="component" value="Unassembled WGS sequence"/>
</dbReference>
<name>A0A099V4Y9_9HELI</name>
<evidence type="ECO:0000313" key="3">
    <source>
        <dbReference type="EMBL" id="TLE10051.1"/>
    </source>
</evidence>
<dbReference type="AlphaFoldDB" id="A0A099V4Y9"/>
<dbReference type="Proteomes" id="UP000188298">
    <property type="component" value="Chromosome"/>
</dbReference>
<evidence type="ECO:0000313" key="2">
    <source>
        <dbReference type="EMBL" id="TLE05643.1"/>
    </source>
</evidence>
<reference evidence="3" key="3">
    <citation type="submission" date="2018-04" db="EMBL/GenBank/DDBJ databases">
        <authorList>
            <person name="Sheh A."/>
            <person name="Shen Z."/>
            <person name="Mannion A.J."/>
            <person name="Fox J.G."/>
        </authorList>
    </citation>
    <scope>NUCLEOTIDE SEQUENCE</scope>
    <source>
        <strain evidence="3">ATCC 49320</strain>
        <strain evidence="2">Missouri</strain>
    </source>
</reference>
<reference evidence="4 5" key="1">
    <citation type="journal article" date="2014" name="Genome Announc.">
        <title>Draft genome sequences of eight enterohepatic helicobacter species isolated from both laboratory and wild rodents.</title>
        <authorList>
            <person name="Sheh A."/>
            <person name="Shen Z."/>
            <person name="Fox J.G."/>
        </authorList>
    </citation>
    <scope>NUCLEOTIDE SEQUENCE [LARGE SCALE GENOMIC DNA]</scope>
    <source>
        <strain evidence="3 4">ATCC 49320</strain>
        <strain evidence="2 5">Missouri</strain>
    </source>
</reference>
<dbReference type="Pfam" id="PF13179">
    <property type="entry name" value="DUF4006"/>
    <property type="match status" value="1"/>
</dbReference>
<proteinExistence type="predicted"/>
<gene>
    <name evidence="2" type="ORF">LS77_002860</name>
    <name evidence="3" type="ORF">LS79_006855</name>
    <name evidence="1" type="ORF">XJ32_02190</name>
</gene>
<evidence type="ECO:0000313" key="5">
    <source>
        <dbReference type="Proteomes" id="UP000029870"/>
    </source>
</evidence>
<evidence type="ECO:0000313" key="6">
    <source>
        <dbReference type="Proteomes" id="UP000188298"/>
    </source>
</evidence>
<sequence>MQAIINILNSLVGFLLAVLLVVAAAAIGGYNAVKIQQSSATTFYSIDSHNLKKNDTANRDAFKIVESKE</sequence>
<dbReference type="KEGG" id="hbl:XJ32_02190"/>
<dbReference type="InterPro" id="IPR025065">
    <property type="entry name" value="DUF4006"/>
</dbReference>
<organism evidence="3 4">
    <name type="scientific">Helicobacter bilis</name>
    <dbReference type="NCBI Taxonomy" id="37372"/>
    <lineage>
        <taxon>Bacteria</taxon>
        <taxon>Pseudomonadati</taxon>
        <taxon>Campylobacterota</taxon>
        <taxon>Epsilonproteobacteria</taxon>
        <taxon>Campylobacterales</taxon>
        <taxon>Helicobacteraceae</taxon>
        <taxon>Helicobacter</taxon>
    </lineage>
</organism>
<accession>A0A099V4Y9</accession>
<evidence type="ECO:0000313" key="1">
    <source>
        <dbReference type="EMBL" id="AQQ59113.1"/>
    </source>
</evidence>